<sequence>MNESAGTLWPGRRWCVLPDDKDWLRDLRTVGDRLLDHLAAAAALDDDPWELPAAPYAEAATACDLLVSLLPARAGGGLEPLLSPTGTPQPTVHALAVESGDLDALWEVLTRLHRALDDEPGTEGLLDLVGQAGAEWGDPPRSPRCLISQLERVVAVLELDTFAVRTLAVVMTDGRAGTTRALDETGQTAYEAVTAAWSTTLQS</sequence>
<reference evidence="1" key="1">
    <citation type="submission" date="2022-10" db="EMBL/GenBank/DDBJ databases">
        <title>The complete genomes of actinobacterial strains from the NBC collection.</title>
        <authorList>
            <person name="Joergensen T.S."/>
            <person name="Alvarez Arevalo M."/>
            <person name="Sterndorff E.B."/>
            <person name="Faurdal D."/>
            <person name="Vuksanovic O."/>
            <person name="Mourched A.-S."/>
            <person name="Charusanti P."/>
            <person name="Shaw S."/>
            <person name="Blin K."/>
            <person name="Weber T."/>
        </authorList>
    </citation>
    <scope>NUCLEOTIDE SEQUENCE</scope>
    <source>
        <strain evidence="1">NBC 01771</strain>
    </source>
</reference>
<evidence type="ECO:0000313" key="2">
    <source>
        <dbReference type="Proteomes" id="UP001348369"/>
    </source>
</evidence>
<name>A0ACD4ZE57_9ACTN</name>
<protein>
    <submittedName>
        <fullName evidence="1">Uncharacterized protein</fullName>
    </submittedName>
</protein>
<keyword evidence="2" id="KW-1185">Reference proteome</keyword>
<accession>A0ACD4ZE57</accession>
<dbReference type="EMBL" id="CP109109">
    <property type="protein sequence ID" value="WSB96565.1"/>
    <property type="molecule type" value="Genomic_DNA"/>
</dbReference>
<organism evidence="1 2">
    <name type="scientific">Streptomyces scopuliridis</name>
    <dbReference type="NCBI Taxonomy" id="452529"/>
    <lineage>
        <taxon>Bacteria</taxon>
        <taxon>Bacillati</taxon>
        <taxon>Actinomycetota</taxon>
        <taxon>Actinomycetes</taxon>
        <taxon>Kitasatosporales</taxon>
        <taxon>Streptomycetaceae</taxon>
        <taxon>Streptomyces</taxon>
    </lineage>
</organism>
<dbReference type="Proteomes" id="UP001348369">
    <property type="component" value="Chromosome"/>
</dbReference>
<gene>
    <name evidence="1" type="ORF">OG835_05840</name>
</gene>
<evidence type="ECO:0000313" key="1">
    <source>
        <dbReference type="EMBL" id="WSB96565.1"/>
    </source>
</evidence>
<proteinExistence type="predicted"/>